<proteinExistence type="predicted"/>
<dbReference type="Gene3D" id="2.70.70.10">
    <property type="entry name" value="Glucose Permease (Domain IIA)"/>
    <property type="match status" value="1"/>
</dbReference>
<evidence type="ECO:0000313" key="3">
    <source>
        <dbReference type="Proteomes" id="UP000229095"/>
    </source>
</evidence>
<sequence length="199" mass="21856">MNHKDRRKRRFVFRRCQEERRRMRQNNAVAVVIVLALSLVVVVSPRSVPSASGSADVGCAAAFIWPVRTSGSVDPPLARVFDNPAQPWLPGHRGVDIATGTGTQLVSPADGHIVFSGKVATKDVISIRHANGYTTTYEPSVSTLPKGAALRQGQEFGIVRGNSDHCDTTCLHWGMKTGDRSYRDPVHEVHKRRIALKPL</sequence>
<dbReference type="OrthoDB" id="5245088at2"/>
<dbReference type="InterPro" id="IPR011055">
    <property type="entry name" value="Dup_hybrid_motif"/>
</dbReference>
<evidence type="ECO:0000313" key="2">
    <source>
        <dbReference type="EMBL" id="PJM72824.1"/>
    </source>
</evidence>
<dbReference type="CDD" id="cd12797">
    <property type="entry name" value="M23_peptidase"/>
    <property type="match status" value="1"/>
</dbReference>
<name>A0A2M9H7N5_9BIFI</name>
<evidence type="ECO:0000259" key="1">
    <source>
        <dbReference type="Pfam" id="PF01551"/>
    </source>
</evidence>
<dbReference type="EMBL" id="PEBI01000003">
    <property type="protein sequence ID" value="PJM72824.1"/>
    <property type="molecule type" value="Genomic_DNA"/>
</dbReference>
<dbReference type="InterPro" id="IPR016047">
    <property type="entry name" value="M23ase_b-sheet_dom"/>
</dbReference>
<dbReference type="Proteomes" id="UP000229095">
    <property type="component" value="Unassembled WGS sequence"/>
</dbReference>
<keyword evidence="3" id="KW-1185">Reference proteome</keyword>
<gene>
    <name evidence="2" type="ORF">CS006_06035</name>
</gene>
<reference evidence="2 3" key="1">
    <citation type="submission" date="2017-10" db="EMBL/GenBank/DDBJ databases">
        <title>Draft genome sequences of strains TRE 1, TRE 9, TRE H and TRI 7, isolated from tamarins, belonging to four potential novel Bifidobacterium species.</title>
        <authorList>
            <person name="Mattarelli P."/>
            <person name="Modesto M."/>
            <person name="Puglisi E."/>
            <person name="Morelli L."/>
            <person name="Spezio C."/>
            <person name="Bonetti A."/>
            <person name="Sandri C."/>
        </authorList>
    </citation>
    <scope>NUCLEOTIDE SEQUENCE [LARGE SCALE GENOMIC DNA]</scope>
    <source>
        <strain evidence="3">TRE1</strain>
    </source>
</reference>
<dbReference type="AlphaFoldDB" id="A0A2M9H7N5"/>
<dbReference type="RefSeq" id="WP_100510927.1">
    <property type="nucleotide sequence ID" value="NZ_PEBI01000003.1"/>
</dbReference>
<feature type="domain" description="M23ase beta-sheet core" evidence="1">
    <location>
        <begin position="91"/>
        <end position="180"/>
    </location>
</feature>
<dbReference type="SUPFAM" id="SSF51261">
    <property type="entry name" value="Duplicated hybrid motif"/>
    <property type="match status" value="1"/>
</dbReference>
<organism evidence="2 3">
    <name type="scientific">Bifidobacterium primatium</name>
    <dbReference type="NCBI Taxonomy" id="2045438"/>
    <lineage>
        <taxon>Bacteria</taxon>
        <taxon>Bacillati</taxon>
        <taxon>Actinomycetota</taxon>
        <taxon>Actinomycetes</taxon>
        <taxon>Bifidobacteriales</taxon>
        <taxon>Bifidobacteriaceae</taxon>
        <taxon>Bifidobacterium</taxon>
    </lineage>
</organism>
<dbReference type="Pfam" id="PF01551">
    <property type="entry name" value="Peptidase_M23"/>
    <property type="match status" value="1"/>
</dbReference>
<accession>A0A2M9H7N5</accession>
<comment type="caution">
    <text evidence="2">The sequence shown here is derived from an EMBL/GenBank/DDBJ whole genome shotgun (WGS) entry which is preliminary data.</text>
</comment>
<protein>
    <submittedName>
        <fullName evidence="2">Peptidase M23</fullName>
    </submittedName>
</protein>